<dbReference type="PROSITE" id="PS50112">
    <property type="entry name" value="PAS"/>
    <property type="match status" value="2"/>
</dbReference>
<dbReference type="PROSITE" id="PS50113">
    <property type="entry name" value="PAC"/>
    <property type="match status" value="1"/>
</dbReference>
<dbReference type="InterPro" id="IPR003594">
    <property type="entry name" value="HATPase_dom"/>
</dbReference>
<dbReference type="SMART" id="SM00086">
    <property type="entry name" value="PAC"/>
    <property type="match status" value="2"/>
</dbReference>
<dbReference type="InterPro" id="IPR036890">
    <property type="entry name" value="HATPase_C_sf"/>
</dbReference>
<evidence type="ECO:0000313" key="7">
    <source>
        <dbReference type="EMBL" id="AKU98327.1"/>
    </source>
</evidence>
<keyword evidence="7" id="KW-0418">Kinase</keyword>
<dbReference type="EMBL" id="CP012333">
    <property type="protein sequence ID" value="AKU98327.1"/>
    <property type="molecule type" value="Genomic_DNA"/>
</dbReference>
<dbReference type="SMART" id="SM00091">
    <property type="entry name" value="PAS"/>
    <property type="match status" value="2"/>
</dbReference>
<dbReference type="Gene3D" id="3.30.565.10">
    <property type="entry name" value="Histidine kinase-like ATPase, C-terminal domain"/>
    <property type="match status" value="1"/>
</dbReference>
<dbReference type="InterPro" id="IPR005467">
    <property type="entry name" value="His_kinase_dom"/>
</dbReference>
<dbReference type="Pfam" id="PF02518">
    <property type="entry name" value="HATPase_c"/>
    <property type="match status" value="1"/>
</dbReference>
<dbReference type="CDD" id="cd00082">
    <property type="entry name" value="HisKA"/>
    <property type="match status" value="1"/>
</dbReference>
<dbReference type="Gene3D" id="1.10.287.130">
    <property type="match status" value="1"/>
</dbReference>
<dbReference type="Pfam" id="PF00512">
    <property type="entry name" value="HisKA"/>
    <property type="match status" value="1"/>
</dbReference>
<evidence type="ECO:0000256" key="3">
    <source>
        <dbReference type="ARBA" id="ARBA00022553"/>
    </source>
</evidence>
<dbReference type="Proteomes" id="UP000064967">
    <property type="component" value="Chromosome"/>
</dbReference>
<dbReference type="InterPro" id="IPR013655">
    <property type="entry name" value="PAS_fold_3"/>
</dbReference>
<dbReference type="PRINTS" id="PR00344">
    <property type="entry name" value="BCTRLSENSOR"/>
</dbReference>
<organism evidence="7 8">
    <name type="scientific">Labilithrix luteola</name>
    <dbReference type="NCBI Taxonomy" id="1391654"/>
    <lineage>
        <taxon>Bacteria</taxon>
        <taxon>Pseudomonadati</taxon>
        <taxon>Myxococcota</taxon>
        <taxon>Polyangia</taxon>
        <taxon>Polyangiales</taxon>
        <taxon>Labilitrichaceae</taxon>
        <taxon>Labilithrix</taxon>
    </lineage>
</organism>
<dbReference type="PANTHER" id="PTHR43065">
    <property type="entry name" value="SENSOR HISTIDINE KINASE"/>
    <property type="match status" value="1"/>
</dbReference>
<dbReference type="SUPFAM" id="SSF47384">
    <property type="entry name" value="Homodimeric domain of signal transducing histidine kinase"/>
    <property type="match status" value="1"/>
</dbReference>
<keyword evidence="7" id="KW-0808">Transferase</keyword>
<dbReference type="AlphaFoldDB" id="A0A0K1PXU3"/>
<accession>A0A0K1PXU3</accession>
<dbReference type="EC" id="2.7.13.3" evidence="2"/>
<dbReference type="SMART" id="SM00387">
    <property type="entry name" value="HATPase_c"/>
    <property type="match status" value="1"/>
</dbReference>
<dbReference type="InterPro" id="IPR036097">
    <property type="entry name" value="HisK_dim/P_sf"/>
</dbReference>
<dbReference type="STRING" id="1391654.AKJ09_04991"/>
<feature type="domain" description="PAS" evidence="5">
    <location>
        <begin position="137"/>
        <end position="193"/>
    </location>
</feature>
<dbReference type="PROSITE" id="PS50109">
    <property type="entry name" value="HIS_KIN"/>
    <property type="match status" value="1"/>
</dbReference>
<evidence type="ECO:0000259" key="6">
    <source>
        <dbReference type="PROSITE" id="PS50113"/>
    </source>
</evidence>
<dbReference type="Gene3D" id="3.30.450.20">
    <property type="entry name" value="PAS domain"/>
    <property type="match status" value="2"/>
</dbReference>
<sequence length="484" mass="53405">MEQSSRDSDGAPGDRDFGDAEFFEMSLDHLCVAGFDGYWKRLNPSWTRTLGWTIEELMSRPLIEFCHPDDRAAVLDARSLLFVGLPIAPPRNRYRCKDGSYRWFEWRSVSNVERQLVYAIARDITADKEAERVRQELTESLEATLNSIAEGVISTRADSTVARMNPIAERLTGWTSAEAVGKPLDEIFRLLEEGSHPHLVARDGTKLPIAFSRSPLKTAEGNVSGAVLVFRDMTAEKQAREAQERMQRQLILADRLASLGTLAAGIAHEINNPLAYVLANLELLVGQIESGDADRVQMAREALEGGERIRKIVRSLKTFCRAEEERRSVIEVRPVIEQSINMAMNEIRHRARLVKDYLPIPRVDADESRLVQVFVNLLVNAAQAIPEGNTENNEIRIVTFTNEAGQAVIEIHDTGEGIPETAMPRIFDPFFTTKPIGVGTGLGLSICHGIVSGMDGKLTAESGAGRGTVLRVVLPAAATPNGGP</sequence>
<feature type="domain" description="PAS" evidence="5">
    <location>
        <begin position="43"/>
        <end position="74"/>
    </location>
</feature>
<evidence type="ECO:0000256" key="2">
    <source>
        <dbReference type="ARBA" id="ARBA00012438"/>
    </source>
</evidence>
<feature type="domain" description="PAC" evidence="6">
    <location>
        <begin position="193"/>
        <end position="245"/>
    </location>
</feature>
<gene>
    <name evidence="7" type="ORF">AKJ09_04991</name>
</gene>
<dbReference type="SMART" id="SM00388">
    <property type="entry name" value="HisKA"/>
    <property type="match status" value="1"/>
</dbReference>
<dbReference type="NCBIfam" id="TIGR00229">
    <property type="entry name" value="sensory_box"/>
    <property type="match status" value="2"/>
</dbReference>
<dbReference type="InterPro" id="IPR035965">
    <property type="entry name" value="PAS-like_dom_sf"/>
</dbReference>
<dbReference type="Pfam" id="PF08447">
    <property type="entry name" value="PAS_3"/>
    <property type="match status" value="1"/>
</dbReference>
<dbReference type="InterPro" id="IPR000014">
    <property type="entry name" value="PAS"/>
</dbReference>
<dbReference type="SUPFAM" id="SSF55874">
    <property type="entry name" value="ATPase domain of HSP90 chaperone/DNA topoisomerase II/histidine kinase"/>
    <property type="match status" value="1"/>
</dbReference>
<name>A0A0K1PXU3_9BACT</name>
<dbReference type="GO" id="GO:0000155">
    <property type="term" value="F:phosphorelay sensor kinase activity"/>
    <property type="evidence" value="ECO:0007669"/>
    <property type="project" value="InterPro"/>
</dbReference>
<dbReference type="CDD" id="cd00130">
    <property type="entry name" value="PAS"/>
    <property type="match status" value="2"/>
</dbReference>
<evidence type="ECO:0000259" key="5">
    <source>
        <dbReference type="PROSITE" id="PS50112"/>
    </source>
</evidence>
<dbReference type="Pfam" id="PF13426">
    <property type="entry name" value="PAS_9"/>
    <property type="match status" value="1"/>
</dbReference>
<comment type="catalytic activity">
    <reaction evidence="1">
        <text>ATP + protein L-histidine = ADP + protein N-phospho-L-histidine.</text>
        <dbReference type="EC" id="2.7.13.3"/>
    </reaction>
</comment>
<evidence type="ECO:0000259" key="4">
    <source>
        <dbReference type="PROSITE" id="PS50109"/>
    </source>
</evidence>
<dbReference type="InterPro" id="IPR000700">
    <property type="entry name" value="PAS-assoc_C"/>
</dbReference>
<proteinExistence type="predicted"/>
<dbReference type="InterPro" id="IPR003661">
    <property type="entry name" value="HisK_dim/P_dom"/>
</dbReference>
<protein>
    <recommendedName>
        <fullName evidence="2">histidine kinase</fullName>
        <ecNumber evidence="2">2.7.13.3</ecNumber>
    </recommendedName>
</protein>
<feature type="domain" description="Histidine kinase" evidence="4">
    <location>
        <begin position="265"/>
        <end position="478"/>
    </location>
</feature>
<keyword evidence="8" id="KW-1185">Reference proteome</keyword>
<dbReference type="PANTHER" id="PTHR43065:SF50">
    <property type="entry name" value="HISTIDINE KINASE"/>
    <property type="match status" value="1"/>
</dbReference>
<dbReference type="InterPro" id="IPR001610">
    <property type="entry name" value="PAC"/>
</dbReference>
<evidence type="ECO:0000313" key="8">
    <source>
        <dbReference type="Proteomes" id="UP000064967"/>
    </source>
</evidence>
<dbReference type="SUPFAM" id="SSF55785">
    <property type="entry name" value="PYP-like sensor domain (PAS domain)"/>
    <property type="match status" value="2"/>
</dbReference>
<dbReference type="InterPro" id="IPR004358">
    <property type="entry name" value="Sig_transdc_His_kin-like_C"/>
</dbReference>
<keyword evidence="3" id="KW-0597">Phosphoprotein</keyword>
<dbReference type="KEGG" id="llu:AKJ09_04991"/>
<evidence type="ECO:0000256" key="1">
    <source>
        <dbReference type="ARBA" id="ARBA00000085"/>
    </source>
</evidence>
<reference evidence="7 8" key="1">
    <citation type="submission" date="2015-08" db="EMBL/GenBank/DDBJ databases">
        <authorList>
            <person name="Babu N.S."/>
            <person name="Beckwith C.J."/>
            <person name="Beseler K.G."/>
            <person name="Brison A."/>
            <person name="Carone J.V."/>
            <person name="Caskin T.P."/>
            <person name="Diamond M."/>
            <person name="Durham M.E."/>
            <person name="Foxe J.M."/>
            <person name="Go M."/>
            <person name="Henderson B.A."/>
            <person name="Jones I.B."/>
            <person name="McGettigan J.A."/>
            <person name="Micheletti S.J."/>
            <person name="Nasrallah M.E."/>
            <person name="Ortiz D."/>
            <person name="Piller C.R."/>
            <person name="Privatt S.R."/>
            <person name="Schneider S.L."/>
            <person name="Sharp S."/>
            <person name="Smith T.C."/>
            <person name="Stanton J.D."/>
            <person name="Ullery H.E."/>
            <person name="Wilson R.J."/>
            <person name="Serrano M.G."/>
            <person name="Buck G."/>
            <person name="Lee V."/>
            <person name="Wang Y."/>
            <person name="Carvalho R."/>
            <person name="Voegtly L."/>
            <person name="Shi R."/>
            <person name="Duckworth R."/>
            <person name="Johnson A."/>
            <person name="Loviza R."/>
            <person name="Walstead R."/>
            <person name="Shah Z."/>
            <person name="Kiflezghi M."/>
            <person name="Wade K."/>
            <person name="Ball S.L."/>
            <person name="Bradley K.W."/>
            <person name="Asai D.J."/>
            <person name="Bowman C.A."/>
            <person name="Russell D.A."/>
            <person name="Pope W.H."/>
            <person name="Jacobs-Sera D."/>
            <person name="Hendrix R.W."/>
            <person name="Hatfull G.F."/>
        </authorList>
    </citation>
    <scope>NUCLEOTIDE SEQUENCE [LARGE SCALE GENOMIC DNA]</scope>
    <source>
        <strain evidence="7 8">DSM 27648</strain>
    </source>
</reference>